<dbReference type="EMBL" id="JBEUDR010000002">
    <property type="protein sequence ID" value="MES5324891.1"/>
    <property type="molecule type" value="Genomic_DNA"/>
</dbReference>
<organism evidence="2 3">
    <name type="scientific">Alcaligenes phenolicus</name>
    <dbReference type="NCBI Taxonomy" id="232846"/>
    <lineage>
        <taxon>Bacteria</taxon>
        <taxon>Pseudomonadati</taxon>
        <taxon>Pseudomonadota</taxon>
        <taxon>Betaproteobacteria</taxon>
        <taxon>Burkholderiales</taxon>
        <taxon>Alcaligenaceae</taxon>
        <taxon>Alcaligenes</taxon>
    </lineage>
</organism>
<dbReference type="Proteomes" id="UP001437419">
    <property type="component" value="Unassembled WGS sequence"/>
</dbReference>
<dbReference type="InterPro" id="IPR036388">
    <property type="entry name" value="WH-like_DNA-bd_sf"/>
</dbReference>
<comment type="caution">
    <text evidence="2">The sequence shown here is derived from an EMBL/GenBank/DDBJ whole genome shotgun (WGS) entry which is preliminary data.</text>
</comment>
<evidence type="ECO:0000313" key="2">
    <source>
        <dbReference type="EMBL" id="MES5324891.1"/>
    </source>
</evidence>
<reference evidence="2 3" key="1">
    <citation type="submission" date="2024-06" db="EMBL/GenBank/DDBJ databases">
        <title>Alcaligenes phenolicus JC896.</title>
        <authorList>
            <person name="Venkata Ramana C."/>
            <person name="Sasikala C."/>
            <person name="Mahima D."/>
        </authorList>
    </citation>
    <scope>NUCLEOTIDE SEQUENCE [LARGE SCALE GENOMIC DNA]</scope>
    <source>
        <strain evidence="2 3">JC896</strain>
    </source>
</reference>
<dbReference type="SUPFAM" id="SSF46785">
    <property type="entry name" value="Winged helix' DNA-binding domain"/>
    <property type="match status" value="1"/>
</dbReference>
<evidence type="ECO:0000313" key="3">
    <source>
        <dbReference type="Proteomes" id="UP001437419"/>
    </source>
</evidence>
<dbReference type="InterPro" id="IPR036390">
    <property type="entry name" value="WH_DNA-bd_sf"/>
</dbReference>
<evidence type="ECO:0000256" key="1">
    <source>
        <dbReference type="ARBA" id="ARBA00023125"/>
    </source>
</evidence>
<accession>A0ABV2BJ13</accession>
<protein>
    <submittedName>
        <fullName evidence="2">Rrf2 family transcriptional regulator</fullName>
    </submittedName>
</protein>
<dbReference type="Gene3D" id="1.10.10.10">
    <property type="entry name" value="Winged helix-like DNA-binding domain superfamily/Winged helix DNA-binding domain"/>
    <property type="match status" value="1"/>
</dbReference>
<dbReference type="InterPro" id="IPR000944">
    <property type="entry name" value="Tscrpt_reg_Rrf2"/>
</dbReference>
<sequence length="150" mass="16788">MRLTNLTDYALRQLMYLGQNEDRLCTIAEIAQYHQISQAHLMKVTHLLAKGGWIQTQRGKNGGMRLARAPEDINLGELVRYTETDLAVVECLGSGTHCILSGRCNLSNILKQALAQFLSYLDNYTLRDIIVPGSSPEQTIVWPTKSMHSA</sequence>
<dbReference type="PANTHER" id="PTHR33221:SF4">
    <property type="entry name" value="HTH-TYPE TRANSCRIPTIONAL REPRESSOR NSRR"/>
    <property type="match status" value="1"/>
</dbReference>
<dbReference type="NCBIfam" id="TIGR00738">
    <property type="entry name" value="rrf2_super"/>
    <property type="match status" value="1"/>
</dbReference>
<dbReference type="Pfam" id="PF02082">
    <property type="entry name" value="Rrf2"/>
    <property type="match status" value="1"/>
</dbReference>
<keyword evidence="3" id="KW-1185">Reference proteome</keyword>
<dbReference type="RefSeq" id="WP_321217190.1">
    <property type="nucleotide sequence ID" value="NZ_JBEUDR010000002.1"/>
</dbReference>
<keyword evidence="1" id="KW-0238">DNA-binding</keyword>
<dbReference type="PROSITE" id="PS51197">
    <property type="entry name" value="HTH_RRF2_2"/>
    <property type="match status" value="1"/>
</dbReference>
<proteinExistence type="predicted"/>
<gene>
    <name evidence="2" type="ORF">ABU900_10855</name>
</gene>
<dbReference type="PANTHER" id="PTHR33221">
    <property type="entry name" value="WINGED HELIX-TURN-HELIX TRANSCRIPTIONAL REGULATOR, RRF2 FAMILY"/>
    <property type="match status" value="1"/>
</dbReference>
<name>A0ABV2BJ13_9BURK</name>